<dbReference type="EMBL" id="UOEY01000120">
    <property type="protein sequence ID" value="VAW41284.1"/>
    <property type="molecule type" value="Genomic_DNA"/>
</dbReference>
<comment type="subcellular location">
    <subcellularLocation>
        <location evidence="1">Cell membrane</location>
        <topology evidence="1">Multi-pass membrane protein</topology>
    </subcellularLocation>
</comment>
<dbReference type="AlphaFoldDB" id="A0A3B0WCA9"/>
<dbReference type="GO" id="GO:0008324">
    <property type="term" value="F:monoatomic cation transmembrane transporter activity"/>
    <property type="evidence" value="ECO:0007669"/>
    <property type="project" value="InterPro"/>
</dbReference>
<keyword evidence="3" id="KW-1003">Cell membrane</keyword>
<feature type="transmembrane region" description="Helical" evidence="8">
    <location>
        <begin position="12"/>
        <end position="32"/>
    </location>
</feature>
<sequence length="452" mass="49156">MKAKKPLSPITLPVIFFAGVIALGTVLLHSPFSLNQRPLSWLDALFTATSATCVTGLTVVDTGTFFSRFGQTVILCLIQLGGLGIMSFTSLTFYLLRKRVSMADKIAVGQGLLHDPNFQLGQFLQRIFFWTMIIELCGAFFIFIQGHAEFSLFSAVFHSVSAFCNAGFSLNPHSLVPWCGNWGINFVFIVLIVLGGLGFSVLVECQQYIFAIIKNPGGRRRKLSWYSTTVIKTSLFLILVGAFAIFFAENIGFSKHISSSEAILSALFQSVTCRTAGFNTVNIGLMTNASLLIMIILMFIGGAPGSCAGGIKVTTFRVLWAFIKAQMKGKTQAVIGKYAIDKKSLSNALILFVFAGALIVFAVLLLNFTEGGDIPHPQAKGLFMEIVFEAVSAFGTVGLSTGLTPRLSDGGRIIITLLMFIGRLGPLVLLVSFQSMQKKELYAWPEEKILIG</sequence>
<evidence type="ECO:0000256" key="5">
    <source>
        <dbReference type="ARBA" id="ARBA00022989"/>
    </source>
</evidence>
<evidence type="ECO:0000256" key="1">
    <source>
        <dbReference type="ARBA" id="ARBA00004651"/>
    </source>
</evidence>
<evidence type="ECO:0000256" key="7">
    <source>
        <dbReference type="ARBA" id="ARBA00023136"/>
    </source>
</evidence>
<keyword evidence="6" id="KW-0406">Ion transport</keyword>
<evidence type="ECO:0000256" key="2">
    <source>
        <dbReference type="ARBA" id="ARBA00022448"/>
    </source>
</evidence>
<keyword evidence="5 8" id="KW-1133">Transmembrane helix</keyword>
<proteinExistence type="predicted"/>
<accession>A0A3B0WCA9</accession>
<feature type="transmembrane region" description="Helical" evidence="8">
    <location>
        <begin position="44"/>
        <end position="66"/>
    </location>
</feature>
<feature type="transmembrane region" description="Helical" evidence="8">
    <location>
        <begin position="223"/>
        <end position="248"/>
    </location>
</feature>
<dbReference type="PANTHER" id="PTHR32024:SF1">
    <property type="entry name" value="KTR SYSTEM POTASSIUM UPTAKE PROTEIN B"/>
    <property type="match status" value="1"/>
</dbReference>
<feature type="transmembrane region" description="Helical" evidence="8">
    <location>
        <begin position="413"/>
        <end position="433"/>
    </location>
</feature>
<keyword evidence="2" id="KW-0813">Transport</keyword>
<keyword evidence="4 8" id="KW-0812">Transmembrane</keyword>
<evidence type="ECO:0000256" key="8">
    <source>
        <dbReference type="SAM" id="Phobius"/>
    </source>
</evidence>
<dbReference type="PANTHER" id="PTHR32024">
    <property type="entry name" value="TRK SYSTEM POTASSIUM UPTAKE PROTEIN TRKG-RELATED"/>
    <property type="match status" value="1"/>
</dbReference>
<feature type="transmembrane region" description="Helical" evidence="8">
    <location>
        <begin position="123"/>
        <end position="143"/>
    </location>
</feature>
<evidence type="ECO:0000256" key="3">
    <source>
        <dbReference type="ARBA" id="ARBA00022475"/>
    </source>
</evidence>
<feature type="transmembrane region" description="Helical" evidence="8">
    <location>
        <begin position="150"/>
        <end position="170"/>
    </location>
</feature>
<reference evidence="9" key="1">
    <citation type="submission" date="2018-06" db="EMBL/GenBank/DDBJ databases">
        <authorList>
            <person name="Zhirakovskaya E."/>
        </authorList>
    </citation>
    <scope>NUCLEOTIDE SEQUENCE</scope>
</reference>
<feature type="transmembrane region" description="Helical" evidence="8">
    <location>
        <begin position="73"/>
        <end position="96"/>
    </location>
</feature>
<feature type="transmembrane region" description="Helical" evidence="8">
    <location>
        <begin position="344"/>
        <end position="366"/>
    </location>
</feature>
<protein>
    <submittedName>
        <fullName evidence="9">KtrAB potassium uptake system, integral membrane component KtrB</fullName>
    </submittedName>
</protein>
<dbReference type="GO" id="GO:0005886">
    <property type="term" value="C:plasma membrane"/>
    <property type="evidence" value="ECO:0007669"/>
    <property type="project" value="UniProtKB-SubCell"/>
</dbReference>
<dbReference type="InterPro" id="IPR003445">
    <property type="entry name" value="Cat_transpt"/>
</dbReference>
<feature type="transmembrane region" description="Helical" evidence="8">
    <location>
        <begin position="291"/>
        <end position="323"/>
    </location>
</feature>
<dbReference type="Pfam" id="PF02386">
    <property type="entry name" value="TrkH"/>
    <property type="match status" value="1"/>
</dbReference>
<keyword evidence="7 8" id="KW-0472">Membrane</keyword>
<organism evidence="9">
    <name type="scientific">hydrothermal vent metagenome</name>
    <dbReference type="NCBI Taxonomy" id="652676"/>
    <lineage>
        <taxon>unclassified sequences</taxon>
        <taxon>metagenomes</taxon>
        <taxon>ecological metagenomes</taxon>
    </lineage>
</organism>
<evidence type="ECO:0000256" key="4">
    <source>
        <dbReference type="ARBA" id="ARBA00022692"/>
    </source>
</evidence>
<feature type="transmembrane region" description="Helical" evidence="8">
    <location>
        <begin position="182"/>
        <end position="203"/>
    </location>
</feature>
<evidence type="ECO:0000256" key="6">
    <source>
        <dbReference type="ARBA" id="ARBA00023065"/>
    </source>
</evidence>
<name>A0A3B0WCA9_9ZZZZ</name>
<evidence type="ECO:0000313" key="9">
    <source>
        <dbReference type="EMBL" id="VAW41284.1"/>
    </source>
</evidence>
<gene>
    <name evidence="9" type="ORF">MNBD_DELTA04-861</name>
</gene>
<dbReference type="GO" id="GO:0030001">
    <property type="term" value="P:metal ion transport"/>
    <property type="evidence" value="ECO:0007669"/>
    <property type="project" value="UniProtKB-ARBA"/>
</dbReference>